<dbReference type="Gene3D" id="3.90.175.10">
    <property type="entry name" value="Diphtheria Toxin, domain 1"/>
    <property type="match status" value="1"/>
</dbReference>
<dbReference type="EMBL" id="CP002955">
    <property type="protein sequence ID" value="AEL25701.1"/>
    <property type="molecule type" value="Genomic_DNA"/>
</dbReference>
<dbReference type="STRING" id="880070.Cycma_1953"/>
<dbReference type="KEGG" id="cmr:Cycma_1953"/>
<dbReference type="eggNOG" id="ENOG5033GZQ">
    <property type="taxonomic scope" value="Bacteria"/>
</dbReference>
<keyword evidence="2" id="KW-1185">Reference proteome</keyword>
<accession>G0IZN7</accession>
<dbReference type="AlphaFoldDB" id="G0IZN7"/>
<sequence length="191" mass="21819">MILQFTGYHGTNLNAARKIVSSNYEISIGDDEWMGNGVYFFVKGLSTKPEEQAKKWAITNSWNKEKKVYEHKSYCTIKSTIKVDEENFLDLTTEDGIELLSYLYDSFEKKIKKLNIGFKPIDGLLINLARGEGILPIDVVKGNFYIKFAKERTRRITLRTANSTVCTVYKPSDNIVSSKIIEIGDIKDEIE</sequence>
<organism evidence="1 2">
    <name type="scientific">Cyclobacterium marinum (strain ATCC 25205 / DSM 745 / LMG 13164 / NCIMB 1802)</name>
    <name type="common">Flectobacillus marinus</name>
    <dbReference type="NCBI Taxonomy" id="880070"/>
    <lineage>
        <taxon>Bacteria</taxon>
        <taxon>Pseudomonadati</taxon>
        <taxon>Bacteroidota</taxon>
        <taxon>Cytophagia</taxon>
        <taxon>Cytophagales</taxon>
        <taxon>Cyclobacteriaceae</taxon>
        <taxon>Cyclobacterium</taxon>
    </lineage>
</organism>
<gene>
    <name evidence="1" type="ordered locus">Cycma_1953</name>
</gene>
<evidence type="ECO:0000313" key="2">
    <source>
        <dbReference type="Proteomes" id="UP000001635"/>
    </source>
</evidence>
<dbReference type="RefSeq" id="WP_014019996.1">
    <property type="nucleotide sequence ID" value="NC_015914.1"/>
</dbReference>
<protein>
    <recommendedName>
        <fullName evidence="3">DUF3990 domain-containing protein</fullName>
    </recommendedName>
</protein>
<evidence type="ECO:0000313" key="1">
    <source>
        <dbReference type="EMBL" id="AEL25701.1"/>
    </source>
</evidence>
<dbReference type="HOGENOM" id="CLU_1314674_0_0_10"/>
<proteinExistence type="predicted"/>
<reference evidence="2" key="1">
    <citation type="submission" date="2011-07" db="EMBL/GenBank/DDBJ databases">
        <title>The complete genome of Cyclobacterium marinum DSM 745.</title>
        <authorList>
            <person name="Lucas S."/>
            <person name="Han J."/>
            <person name="Lapidus A."/>
            <person name="Bruce D."/>
            <person name="Goodwin L."/>
            <person name="Pitluck S."/>
            <person name="Peters L."/>
            <person name="Kyrpides N."/>
            <person name="Mavromatis K."/>
            <person name="Ivanova N."/>
            <person name="Ovchinnikova G."/>
            <person name="Chertkov O."/>
            <person name="Detter J.C."/>
            <person name="Tapia R."/>
            <person name="Han C."/>
            <person name="Land M."/>
            <person name="Hauser L."/>
            <person name="Markowitz V."/>
            <person name="Cheng J.-F."/>
            <person name="Hugenholtz P."/>
            <person name="Woyke T."/>
            <person name="Wu D."/>
            <person name="Tindall B."/>
            <person name="Schuetze A."/>
            <person name="Brambilla E."/>
            <person name="Klenk H.-P."/>
            <person name="Eisen J.A."/>
        </authorList>
    </citation>
    <scope>NUCLEOTIDE SEQUENCE [LARGE SCALE GENOMIC DNA]</scope>
    <source>
        <strain evidence="2">ATCC 25205 / DSM 745 / LMG 13164 / NCIMB 1802</strain>
    </source>
</reference>
<dbReference type="SUPFAM" id="SSF56399">
    <property type="entry name" value="ADP-ribosylation"/>
    <property type="match status" value="1"/>
</dbReference>
<dbReference type="Proteomes" id="UP000001635">
    <property type="component" value="Chromosome"/>
</dbReference>
<dbReference type="OrthoDB" id="1099396at2"/>
<name>G0IZN7_CYCMS</name>
<evidence type="ECO:0008006" key="3">
    <source>
        <dbReference type="Google" id="ProtNLM"/>
    </source>
</evidence>